<proteinExistence type="predicted"/>
<reference evidence="1 2" key="1">
    <citation type="journal article" date="2011" name="J. Bacteriol.">
        <title>Genome sequence of Taylorella equigenitalis MCE9, the causative agent of contagious equine metritis.</title>
        <authorList>
            <person name="Hebert L."/>
            <person name="Moumen B."/>
            <person name="Duquesne F."/>
            <person name="Breuil M.F."/>
            <person name="Laugier C."/>
            <person name="Batto J.M."/>
            <person name="Renault P."/>
            <person name="Petry S."/>
        </authorList>
    </citation>
    <scope>NUCLEOTIDE SEQUENCE [LARGE SCALE GENOMIC DNA]</scope>
    <source>
        <strain evidence="1 2">MCE9</strain>
    </source>
</reference>
<dbReference type="InterPro" id="IPR021853">
    <property type="entry name" value="DUF3460"/>
</dbReference>
<name>A0A654KH17_TAYEM</name>
<evidence type="ECO:0000313" key="2">
    <source>
        <dbReference type="Proteomes" id="UP000007472"/>
    </source>
</evidence>
<dbReference type="AlphaFoldDB" id="A0A654KH17"/>
<evidence type="ECO:0000313" key="1">
    <source>
        <dbReference type="EMBL" id="ADU91734.1"/>
    </source>
</evidence>
<organism evidence="1 2">
    <name type="scientific">Taylorella equigenitalis (strain MCE9)</name>
    <dbReference type="NCBI Taxonomy" id="937774"/>
    <lineage>
        <taxon>Bacteria</taxon>
        <taxon>Pseudomonadati</taxon>
        <taxon>Pseudomonadota</taxon>
        <taxon>Betaproteobacteria</taxon>
        <taxon>Burkholderiales</taxon>
        <taxon>Alcaligenaceae</taxon>
        <taxon>Taylorella</taxon>
    </lineage>
</organism>
<dbReference type="EMBL" id="CP002456">
    <property type="protein sequence ID" value="ADU91734.1"/>
    <property type="molecule type" value="Genomic_DNA"/>
</dbReference>
<dbReference type="KEGG" id="teq:TEQUI_0796"/>
<evidence type="ECO:0008006" key="3">
    <source>
        <dbReference type="Google" id="ProtNLM"/>
    </source>
</evidence>
<dbReference type="Pfam" id="PF11943">
    <property type="entry name" value="DUF3460"/>
    <property type="match status" value="1"/>
</dbReference>
<gene>
    <name evidence="1" type="ordered locus">TEQUI_0796</name>
</gene>
<dbReference type="Proteomes" id="UP000007472">
    <property type="component" value="Chromosome"/>
</dbReference>
<sequence length="63" mass="7705">MAKSFESETTLFLQQLKKDDPQLEARQKAGRARWWVRKTDPRQQEEFEEARIPQKPYQYYSIK</sequence>
<protein>
    <recommendedName>
        <fullName evidence="3">DUF3460 domain-containing protein</fullName>
    </recommendedName>
</protein>
<accession>A0A654KH17</accession>